<feature type="transmembrane region" description="Helical" evidence="10">
    <location>
        <begin position="493"/>
        <end position="513"/>
    </location>
</feature>
<keyword evidence="4 10" id="KW-0328">Glycosyltransferase</keyword>
<dbReference type="GeneID" id="112467826"/>
<comment type="subcellular location">
    <subcellularLocation>
        <location evidence="1 10">Endoplasmic reticulum membrane</location>
        <topology evidence="1 10">Multi-pass membrane protein</topology>
    </subcellularLocation>
</comment>
<evidence type="ECO:0000256" key="1">
    <source>
        <dbReference type="ARBA" id="ARBA00004477"/>
    </source>
</evidence>
<feature type="transmembrane region" description="Helical" evidence="10">
    <location>
        <begin position="368"/>
        <end position="388"/>
    </location>
</feature>
<gene>
    <name evidence="13" type="primary">LOC112467826</name>
</gene>
<keyword evidence="6 10" id="KW-0812">Transmembrane</keyword>
<feature type="transmembrane region" description="Helical" evidence="10">
    <location>
        <begin position="400"/>
        <end position="418"/>
    </location>
</feature>
<dbReference type="InterPro" id="IPR004856">
    <property type="entry name" value="Glyco_trans_ALG6/ALG8"/>
</dbReference>
<proteinExistence type="inferred from homology"/>
<dbReference type="GO" id="GO:0005789">
    <property type="term" value="C:endoplasmic reticulum membrane"/>
    <property type="evidence" value="ECO:0007669"/>
    <property type="project" value="UniProtKB-SubCell"/>
</dbReference>
<feature type="transmembrane region" description="Helical" evidence="10">
    <location>
        <begin position="243"/>
        <end position="262"/>
    </location>
</feature>
<keyword evidence="7 10" id="KW-0256">Endoplasmic reticulum</keyword>
<feature type="transmembrane region" description="Helical" evidence="10">
    <location>
        <begin position="338"/>
        <end position="356"/>
    </location>
</feature>
<evidence type="ECO:0000256" key="7">
    <source>
        <dbReference type="ARBA" id="ARBA00022824"/>
    </source>
</evidence>
<keyword evidence="5 10" id="KW-0808">Transferase</keyword>
<evidence type="ECO:0000256" key="3">
    <source>
        <dbReference type="ARBA" id="ARBA00008715"/>
    </source>
</evidence>
<dbReference type="Pfam" id="PF03155">
    <property type="entry name" value="Alg6_Alg8"/>
    <property type="match status" value="1"/>
</dbReference>
<name>A0A6J1RI30_9HYME</name>
<feature type="transmembrane region" description="Helical" evidence="10">
    <location>
        <begin position="154"/>
        <end position="170"/>
    </location>
</feature>
<dbReference type="PANTHER" id="PTHR12413">
    <property type="entry name" value="DOLICHYL GLYCOSYLTRANSFERASE"/>
    <property type="match status" value="1"/>
</dbReference>
<dbReference type="AlphaFoldDB" id="A0A6J1RI30"/>
<sequence length="533" mass="61232">MQGKLQLALITSFAVLLRCCVTYHSHSGEGRPPMYGDYEAQRHWQEITLNLPVDKWYINTTDNNLQYWGLDYPPLTAYHSLLLGHVANRIDPSFAKLGESRGFESATHKYFMRLTVLIADILIYLPAIVYFMINSCSWGSCKFDESNIFKFTKRDLAVLTALIYPGLILIDHGHFQYNCVSLGLFVAAVAVIVQDSFVVSSVLFVLALNYKQMELYHALPFFFYILGRHTPGKTRSWSHCVRMLTCISLAVLLTFYVIWIPFLKSRDLFFSAVLRLFPFSRGVFEDKVANVWCAINVVCKLRQIFTNEQLAKICLTITTCAVLPSCVSLYLSSTRKAFMLALINSALAFFLFSFQVHEKSILLVAVPVLLYFHSDPLPCFWFLIISHFSMLPLFIKDKLYLAYLGTMVFYFCSVSWIWPDLFYNGRTNSTLNKDKSKSKGRVKQHKKSKLLSDLLNYSKKSWLLVAFYGSISGALLLSIVSPFVKPPARYPDLFPLLISMYSCGHFVIFFIYFNYVQLFVLRKEIVTNKVKSH</sequence>
<reference evidence="13" key="1">
    <citation type="submission" date="2025-08" db="UniProtKB">
        <authorList>
            <consortium name="RefSeq"/>
        </authorList>
    </citation>
    <scope>IDENTIFICATION</scope>
    <source>
        <tissue evidence="13">Whole body</tissue>
    </source>
</reference>
<dbReference type="UniPathway" id="UPA00378"/>
<keyword evidence="8 10" id="KW-1133">Transmembrane helix</keyword>
<dbReference type="EC" id="2.4.1.-" evidence="10"/>
<evidence type="ECO:0000313" key="13">
    <source>
        <dbReference type="RefSeq" id="XP_024892445.1"/>
    </source>
</evidence>
<dbReference type="Proteomes" id="UP000504618">
    <property type="component" value="Unplaced"/>
</dbReference>
<accession>A0A6J1RI30</accession>
<dbReference type="RefSeq" id="XP_024892445.1">
    <property type="nucleotide sequence ID" value="XM_025036677.1"/>
</dbReference>
<feature type="signal peptide" evidence="11">
    <location>
        <begin position="1"/>
        <end position="22"/>
    </location>
</feature>
<keyword evidence="9 10" id="KW-0472">Membrane</keyword>
<evidence type="ECO:0000256" key="8">
    <source>
        <dbReference type="ARBA" id="ARBA00022989"/>
    </source>
</evidence>
<keyword evidence="12" id="KW-1185">Reference proteome</keyword>
<comment type="similarity">
    <text evidence="3 10">Belongs to the ALG6/ALG8 glucosyltransferase family.</text>
</comment>
<dbReference type="PANTHER" id="PTHR12413:SF1">
    <property type="entry name" value="DOLICHYL PYROPHOSPHATE MAN9GLCNAC2 ALPHA-1,3-GLUCOSYLTRANSFERASE"/>
    <property type="match status" value="1"/>
</dbReference>
<comment type="pathway">
    <text evidence="2 10">Protein modification; protein glycosylation.</text>
</comment>
<evidence type="ECO:0000256" key="10">
    <source>
        <dbReference type="RuleBase" id="RU363110"/>
    </source>
</evidence>
<evidence type="ECO:0000256" key="9">
    <source>
        <dbReference type="ARBA" id="ARBA00023136"/>
    </source>
</evidence>
<evidence type="ECO:0000256" key="11">
    <source>
        <dbReference type="SAM" id="SignalP"/>
    </source>
</evidence>
<feature type="chain" id="PRO_5026954924" description="Alpha-1,3-glucosyltransferase" evidence="11">
    <location>
        <begin position="23"/>
        <end position="533"/>
    </location>
</feature>
<keyword evidence="11" id="KW-0732">Signal</keyword>
<organism evidence="12 13">
    <name type="scientific">Temnothorax curvispinosus</name>
    <dbReference type="NCBI Taxonomy" id="300111"/>
    <lineage>
        <taxon>Eukaryota</taxon>
        <taxon>Metazoa</taxon>
        <taxon>Ecdysozoa</taxon>
        <taxon>Arthropoda</taxon>
        <taxon>Hexapoda</taxon>
        <taxon>Insecta</taxon>
        <taxon>Pterygota</taxon>
        <taxon>Neoptera</taxon>
        <taxon>Endopterygota</taxon>
        <taxon>Hymenoptera</taxon>
        <taxon>Apocrita</taxon>
        <taxon>Aculeata</taxon>
        <taxon>Formicoidea</taxon>
        <taxon>Formicidae</taxon>
        <taxon>Myrmicinae</taxon>
        <taxon>Temnothorax</taxon>
    </lineage>
</organism>
<evidence type="ECO:0000256" key="5">
    <source>
        <dbReference type="ARBA" id="ARBA00022679"/>
    </source>
</evidence>
<evidence type="ECO:0000256" key="4">
    <source>
        <dbReference type="ARBA" id="ARBA00022676"/>
    </source>
</evidence>
<dbReference type="GO" id="GO:0042281">
    <property type="term" value="F:dolichyl pyrophosphate Man9GlcNAc2 alpha-1,3-glucosyltransferase activity"/>
    <property type="evidence" value="ECO:0007669"/>
    <property type="project" value="TreeGrafter"/>
</dbReference>
<evidence type="ECO:0000313" key="12">
    <source>
        <dbReference type="Proteomes" id="UP000504618"/>
    </source>
</evidence>
<feature type="transmembrane region" description="Helical" evidence="10">
    <location>
        <begin position="461"/>
        <end position="481"/>
    </location>
</feature>
<feature type="transmembrane region" description="Helical" evidence="10">
    <location>
        <begin position="110"/>
        <end position="133"/>
    </location>
</feature>
<feature type="transmembrane region" description="Helical" evidence="10">
    <location>
        <begin position="182"/>
        <end position="208"/>
    </location>
</feature>
<protein>
    <recommendedName>
        <fullName evidence="10">Alpha-1,3-glucosyltransferase</fullName>
        <ecNumber evidence="10">2.4.1.-</ecNumber>
    </recommendedName>
</protein>
<evidence type="ECO:0000256" key="6">
    <source>
        <dbReference type="ARBA" id="ARBA00022692"/>
    </source>
</evidence>
<dbReference type="OrthoDB" id="4983at2759"/>
<evidence type="ECO:0000256" key="2">
    <source>
        <dbReference type="ARBA" id="ARBA00004922"/>
    </source>
</evidence>